<reference evidence="5 6" key="1">
    <citation type="journal article" date="2017" name="Biotechnol. Biofuels">
        <title>Differential beta-glucosidase expression as a function of carbon source availability in Talaromyces amestolkiae: a genomic and proteomic approach.</title>
        <authorList>
            <person name="de Eugenio L.I."/>
            <person name="Mendez-Liter J.A."/>
            <person name="Nieto-Dominguez M."/>
            <person name="Alonso L."/>
            <person name="Gil-Munoz J."/>
            <person name="Barriuso J."/>
            <person name="Prieto A."/>
            <person name="Martinez M.J."/>
        </authorList>
    </citation>
    <scope>NUCLEOTIDE SEQUENCE [LARGE SCALE GENOMIC DNA]</scope>
    <source>
        <strain evidence="5 6">CIB</strain>
    </source>
</reference>
<dbReference type="Pfam" id="PF00083">
    <property type="entry name" value="Sugar_tr"/>
    <property type="match status" value="1"/>
</dbReference>
<dbReference type="Proteomes" id="UP000249363">
    <property type="component" value="Unassembled WGS sequence"/>
</dbReference>
<evidence type="ECO:0000313" key="5">
    <source>
        <dbReference type="EMBL" id="RAO73736.1"/>
    </source>
</evidence>
<keyword evidence="6" id="KW-1185">Reference proteome</keyword>
<dbReference type="GO" id="GO:0016020">
    <property type="term" value="C:membrane"/>
    <property type="evidence" value="ECO:0007669"/>
    <property type="project" value="UniProtKB-SubCell"/>
</dbReference>
<dbReference type="RefSeq" id="XP_040738250.1">
    <property type="nucleotide sequence ID" value="XM_040882696.1"/>
</dbReference>
<organism evidence="5 6">
    <name type="scientific">Talaromyces amestolkiae</name>
    <dbReference type="NCBI Taxonomy" id="1196081"/>
    <lineage>
        <taxon>Eukaryota</taxon>
        <taxon>Fungi</taxon>
        <taxon>Dikarya</taxon>
        <taxon>Ascomycota</taxon>
        <taxon>Pezizomycotina</taxon>
        <taxon>Eurotiomycetes</taxon>
        <taxon>Eurotiomycetidae</taxon>
        <taxon>Eurotiales</taxon>
        <taxon>Trichocomaceae</taxon>
        <taxon>Talaromyces</taxon>
        <taxon>Talaromyces sect. Talaromyces</taxon>
    </lineage>
</organism>
<evidence type="ECO:0000256" key="3">
    <source>
        <dbReference type="ARBA" id="ARBA00022989"/>
    </source>
</evidence>
<comment type="caution">
    <text evidence="5">The sequence shown here is derived from an EMBL/GenBank/DDBJ whole genome shotgun (WGS) entry which is preliminary data.</text>
</comment>
<dbReference type="Gene3D" id="1.20.1250.20">
    <property type="entry name" value="MFS general substrate transporter like domains"/>
    <property type="match status" value="1"/>
</dbReference>
<evidence type="ECO:0000256" key="2">
    <source>
        <dbReference type="ARBA" id="ARBA00022692"/>
    </source>
</evidence>
<dbReference type="EMBL" id="MIKG01000026">
    <property type="protein sequence ID" value="RAO73736.1"/>
    <property type="molecule type" value="Genomic_DNA"/>
</dbReference>
<dbReference type="GeneID" id="63798962"/>
<proteinExistence type="predicted"/>
<dbReference type="InterPro" id="IPR005828">
    <property type="entry name" value="MFS_sugar_transport-like"/>
</dbReference>
<gene>
    <name evidence="5" type="ORF">BHQ10_009748</name>
</gene>
<evidence type="ECO:0000256" key="1">
    <source>
        <dbReference type="ARBA" id="ARBA00004370"/>
    </source>
</evidence>
<dbReference type="AlphaFoldDB" id="A0A364LD41"/>
<evidence type="ECO:0000313" key="6">
    <source>
        <dbReference type="Proteomes" id="UP000249363"/>
    </source>
</evidence>
<keyword evidence="2" id="KW-0812">Transmembrane</keyword>
<dbReference type="InterPro" id="IPR036259">
    <property type="entry name" value="MFS_trans_sf"/>
</dbReference>
<dbReference type="OrthoDB" id="6612291at2759"/>
<evidence type="ECO:0000256" key="4">
    <source>
        <dbReference type="ARBA" id="ARBA00023136"/>
    </source>
</evidence>
<name>A0A364LD41_TALAM</name>
<dbReference type="GO" id="GO:0022857">
    <property type="term" value="F:transmembrane transporter activity"/>
    <property type="evidence" value="ECO:0007669"/>
    <property type="project" value="InterPro"/>
</dbReference>
<sequence length="113" mass="12760">MLGVSAMIMQQLTDIDLITYYAPYIFIKSVDFSESISTLMPGFLRLFYYLSTLIPIFLIDKSLEHIDLLFSGSKVLLDLPKLQLEQSQQEISVALAERPKEFVGAGDDHVKSV</sequence>
<keyword evidence="3" id="KW-1133">Transmembrane helix</keyword>
<keyword evidence="4" id="KW-0472">Membrane</keyword>
<comment type="subcellular location">
    <subcellularLocation>
        <location evidence="1">Membrane</location>
    </subcellularLocation>
</comment>
<accession>A0A364LD41</accession>
<protein>
    <submittedName>
        <fullName evidence="5">Uncharacterized protein</fullName>
    </submittedName>
</protein>